<dbReference type="AlphaFoldDB" id="A0A9P0IFI9"/>
<proteinExistence type="predicted"/>
<name>A0A9P0IFI9_SPOLI</name>
<sequence length="101" mass="11850">MSQQLNMFQETLTNGDMTRGQIKKFFFQLHITQKHRKSEIHVSWTLYHEDPSNYIFAGQNISAPSSLYANLRKQKTAEHLTPIFSYFKAHIIPLSIPLNRQ</sequence>
<gene>
    <name evidence="1" type="ORF">SPLIT_LOCUS10279</name>
</gene>
<dbReference type="Proteomes" id="UP001153321">
    <property type="component" value="Chromosome 5"/>
</dbReference>
<keyword evidence="2" id="KW-1185">Reference proteome</keyword>
<dbReference type="EMBL" id="LR824536">
    <property type="protein sequence ID" value="CAH1644926.1"/>
    <property type="molecule type" value="Genomic_DNA"/>
</dbReference>
<evidence type="ECO:0000313" key="1">
    <source>
        <dbReference type="EMBL" id="CAH1644926.1"/>
    </source>
</evidence>
<accession>A0A9P0IFI9</accession>
<reference evidence="1" key="1">
    <citation type="submission" date="2022-02" db="EMBL/GenBank/DDBJ databases">
        <authorList>
            <person name="King R."/>
        </authorList>
    </citation>
    <scope>NUCLEOTIDE SEQUENCE</scope>
</reference>
<evidence type="ECO:0000313" key="2">
    <source>
        <dbReference type="Proteomes" id="UP001153321"/>
    </source>
</evidence>
<protein>
    <submittedName>
        <fullName evidence="1">Uncharacterized protein</fullName>
    </submittedName>
</protein>
<organism evidence="1 2">
    <name type="scientific">Spodoptera littoralis</name>
    <name type="common">Egyptian cotton leafworm</name>
    <dbReference type="NCBI Taxonomy" id="7109"/>
    <lineage>
        <taxon>Eukaryota</taxon>
        <taxon>Metazoa</taxon>
        <taxon>Ecdysozoa</taxon>
        <taxon>Arthropoda</taxon>
        <taxon>Hexapoda</taxon>
        <taxon>Insecta</taxon>
        <taxon>Pterygota</taxon>
        <taxon>Neoptera</taxon>
        <taxon>Endopterygota</taxon>
        <taxon>Lepidoptera</taxon>
        <taxon>Glossata</taxon>
        <taxon>Ditrysia</taxon>
        <taxon>Noctuoidea</taxon>
        <taxon>Noctuidae</taxon>
        <taxon>Amphipyrinae</taxon>
        <taxon>Spodoptera</taxon>
    </lineage>
</organism>